<accession>A0A2R5EYX6</accession>
<reference evidence="1 2" key="1">
    <citation type="submission" date="2017-08" db="EMBL/GenBank/DDBJ databases">
        <title>Substantial Increase in Enzyme Production by Combined Drug-Resistance Mutations in Paenibacillus agaridevorans.</title>
        <authorList>
            <person name="Tanaka Y."/>
            <person name="Funane K."/>
            <person name="Hosaka T."/>
            <person name="Shiwa Y."/>
            <person name="Fujita N."/>
            <person name="Miyazaki T."/>
            <person name="Yoshikawa H."/>
            <person name="Murakami K."/>
            <person name="Kasahara K."/>
            <person name="Inaoka T."/>
            <person name="Hiraga Y."/>
            <person name="Ochi K."/>
        </authorList>
    </citation>
    <scope>NUCLEOTIDE SEQUENCE [LARGE SCALE GENOMIC DNA]</scope>
    <source>
        <strain evidence="1 2">T-3040</strain>
    </source>
</reference>
<protein>
    <submittedName>
        <fullName evidence="1">Uncharacterized protein</fullName>
    </submittedName>
</protein>
<dbReference type="Pfam" id="PF14395">
    <property type="entry name" value="COOH-NH2_lig"/>
    <property type="match status" value="1"/>
</dbReference>
<dbReference type="InterPro" id="IPR025681">
    <property type="entry name" value="COOH-NH2_lig"/>
</dbReference>
<dbReference type="Proteomes" id="UP000245202">
    <property type="component" value="Unassembled WGS sequence"/>
</dbReference>
<evidence type="ECO:0000313" key="2">
    <source>
        <dbReference type="Proteomes" id="UP000245202"/>
    </source>
</evidence>
<gene>
    <name evidence="1" type="ORF">PAT3040_06768</name>
</gene>
<name>A0A2R5EYX6_9BACL</name>
<sequence length="75" mass="8474">MPRVPASGERYAEAYYAGDRSELAVCLDEVADVIAATDSYAGLARFIEPLFDAARRGRTWDESTDIREKWRVPLH</sequence>
<dbReference type="AlphaFoldDB" id="A0A2R5EYX6"/>
<proteinExistence type="predicted"/>
<evidence type="ECO:0000313" key="1">
    <source>
        <dbReference type="EMBL" id="GBG11912.1"/>
    </source>
</evidence>
<organism evidence="1 2">
    <name type="scientific">Paenibacillus agaridevorans</name>
    <dbReference type="NCBI Taxonomy" id="171404"/>
    <lineage>
        <taxon>Bacteria</taxon>
        <taxon>Bacillati</taxon>
        <taxon>Bacillota</taxon>
        <taxon>Bacilli</taxon>
        <taxon>Bacillales</taxon>
        <taxon>Paenibacillaceae</taxon>
        <taxon>Paenibacillus</taxon>
    </lineage>
</organism>
<comment type="caution">
    <text evidence="1">The sequence shown here is derived from an EMBL/GenBank/DDBJ whole genome shotgun (WGS) entry which is preliminary data.</text>
</comment>
<dbReference type="EMBL" id="BDQX01000458">
    <property type="protein sequence ID" value="GBG11912.1"/>
    <property type="molecule type" value="Genomic_DNA"/>
</dbReference>
<keyword evidence="2" id="KW-1185">Reference proteome</keyword>